<sequence>MIETDVRAQLERLAPLAAVGDEEAVEEILRIAHPVVHRYCTSRLESVEHPHASADDVTQDVSLALMSALRTYRDEGKSLLSFIFGIAAHKVADARRRANRLSVPTARSATAHHTVDIDEGPEHHVLRTELRGEMDELVQTLPVRHQQIVFMRIVVGMSAEQTARVLDTTPGAIRVAQHRALAHLRSRIHASHSLAS</sequence>
<evidence type="ECO:0000256" key="2">
    <source>
        <dbReference type="ARBA" id="ARBA00023015"/>
    </source>
</evidence>
<evidence type="ECO:0000256" key="5">
    <source>
        <dbReference type="ARBA" id="ARBA00023163"/>
    </source>
</evidence>
<dbReference type="Gene3D" id="1.10.1740.10">
    <property type="match status" value="1"/>
</dbReference>
<accession>A0A2S2C4N1</accession>
<reference evidence="8 9" key="1">
    <citation type="submission" date="2017-05" db="EMBL/GenBank/DDBJ databases">
        <title>Isolation of Rhodococcus sp. S2-17 biodegrading of BP-3.</title>
        <authorList>
            <person name="Lee Y."/>
            <person name="Kim K.H."/>
            <person name="Chun B.H."/>
            <person name="Jung H.S."/>
            <person name="Jeon C.O."/>
        </authorList>
    </citation>
    <scope>NUCLEOTIDE SEQUENCE [LARGE SCALE GENOMIC DNA]</scope>
    <source>
        <strain evidence="8 9">S2-17</strain>
    </source>
</reference>
<dbReference type="Pfam" id="PF08281">
    <property type="entry name" value="Sigma70_r4_2"/>
    <property type="match status" value="1"/>
</dbReference>
<dbReference type="GO" id="GO:0003677">
    <property type="term" value="F:DNA binding"/>
    <property type="evidence" value="ECO:0007669"/>
    <property type="project" value="UniProtKB-KW"/>
</dbReference>
<dbReference type="InterPro" id="IPR013324">
    <property type="entry name" value="RNA_pol_sigma_r3/r4-like"/>
</dbReference>
<dbReference type="InterPro" id="IPR014284">
    <property type="entry name" value="RNA_pol_sigma-70_dom"/>
</dbReference>
<dbReference type="KEGG" id="roz:CBI38_27190"/>
<dbReference type="InterPro" id="IPR036388">
    <property type="entry name" value="WH-like_DNA-bd_sf"/>
</dbReference>
<organism evidence="8 9">
    <name type="scientific">Rhodococcus oxybenzonivorans</name>
    <dbReference type="NCBI Taxonomy" id="1990687"/>
    <lineage>
        <taxon>Bacteria</taxon>
        <taxon>Bacillati</taxon>
        <taxon>Actinomycetota</taxon>
        <taxon>Actinomycetes</taxon>
        <taxon>Mycobacteriales</taxon>
        <taxon>Nocardiaceae</taxon>
        <taxon>Rhodococcus</taxon>
    </lineage>
</organism>
<dbReference type="Proteomes" id="UP000245711">
    <property type="component" value="Chromosome"/>
</dbReference>
<dbReference type="GO" id="GO:0006352">
    <property type="term" value="P:DNA-templated transcription initiation"/>
    <property type="evidence" value="ECO:0007669"/>
    <property type="project" value="InterPro"/>
</dbReference>
<evidence type="ECO:0000256" key="3">
    <source>
        <dbReference type="ARBA" id="ARBA00023082"/>
    </source>
</evidence>
<dbReference type="Pfam" id="PF04542">
    <property type="entry name" value="Sigma70_r2"/>
    <property type="match status" value="1"/>
</dbReference>
<evidence type="ECO:0000259" key="6">
    <source>
        <dbReference type="Pfam" id="PF04542"/>
    </source>
</evidence>
<evidence type="ECO:0000313" key="8">
    <source>
        <dbReference type="EMBL" id="AWK75867.1"/>
    </source>
</evidence>
<evidence type="ECO:0000259" key="7">
    <source>
        <dbReference type="Pfam" id="PF08281"/>
    </source>
</evidence>
<keyword evidence="4" id="KW-0238">DNA-binding</keyword>
<dbReference type="PANTHER" id="PTHR43133">
    <property type="entry name" value="RNA POLYMERASE ECF-TYPE SIGMA FACTO"/>
    <property type="match status" value="1"/>
</dbReference>
<dbReference type="RefSeq" id="WP_109335398.1">
    <property type="nucleotide sequence ID" value="NZ_CP021354.1"/>
</dbReference>
<evidence type="ECO:0000256" key="1">
    <source>
        <dbReference type="ARBA" id="ARBA00010641"/>
    </source>
</evidence>
<dbReference type="OrthoDB" id="160825at2"/>
<keyword evidence="3" id="KW-0731">Sigma factor</keyword>
<dbReference type="CDD" id="cd06171">
    <property type="entry name" value="Sigma70_r4"/>
    <property type="match status" value="1"/>
</dbReference>
<dbReference type="AlphaFoldDB" id="A0A2S2C4N1"/>
<dbReference type="Gene3D" id="1.10.10.10">
    <property type="entry name" value="Winged helix-like DNA-binding domain superfamily/Winged helix DNA-binding domain"/>
    <property type="match status" value="1"/>
</dbReference>
<dbReference type="SUPFAM" id="SSF88946">
    <property type="entry name" value="Sigma2 domain of RNA polymerase sigma factors"/>
    <property type="match status" value="1"/>
</dbReference>
<dbReference type="InterPro" id="IPR007627">
    <property type="entry name" value="RNA_pol_sigma70_r2"/>
</dbReference>
<comment type="similarity">
    <text evidence="1">Belongs to the sigma-70 factor family. ECF subfamily.</text>
</comment>
<proteinExistence type="inferred from homology"/>
<keyword evidence="9" id="KW-1185">Reference proteome</keyword>
<dbReference type="EMBL" id="CP021354">
    <property type="protein sequence ID" value="AWK75867.1"/>
    <property type="molecule type" value="Genomic_DNA"/>
</dbReference>
<keyword evidence="5" id="KW-0804">Transcription</keyword>
<name>A0A2S2C4N1_9NOCA</name>
<dbReference type="SUPFAM" id="SSF88659">
    <property type="entry name" value="Sigma3 and sigma4 domains of RNA polymerase sigma factors"/>
    <property type="match status" value="1"/>
</dbReference>
<dbReference type="InterPro" id="IPR013325">
    <property type="entry name" value="RNA_pol_sigma_r2"/>
</dbReference>
<dbReference type="InterPro" id="IPR039425">
    <property type="entry name" value="RNA_pol_sigma-70-like"/>
</dbReference>
<dbReference type="GO" id="GO:0016987">
    <property type="term" value="F:sigma factor activity"/>
    <property type="evidence" value="ECO:0007669"/>
    <property type="project" value="UniProtKB-KW"/>
</dbReference>
<evidence type="ECO:0000313" key="9">
    <source>
        <dbReference type="Proteomes" id="UP000245711"/>
    </source>
</evidence>
<dbReference type="InterPro" id="IPR013249">
    <property type="entry name" value="RNA_pol_sigma70_r4_t2"/>
</dbReference>
<gene>
    <name evidence="8" type="ORF">CBI38_27190</name>
</gene>
<feature type="domain" description="RNA polymerase sigma factor 70 region 4 type 2" evidence="7">
    <location>
        <begin position="132"/>
        <end position="184"/>
    </location>
</feature>
<dbReference type="NCBIfam" id="TIGR02937">
    <property type="entry name" value="sigma70-ECF"/>
    <property type="match status" value="1"/>
</dbReference>
<dbReference type="NCBIfam" id="NF007230">
    <property type="entry name" value="PRK09648.1"/>
    <property type="match status" value="1"/>
</dbReference>
<evidence type="ECO:0000256" key="4">
    <source>
        <dbReference type="ARBA" id="ARBA00023125"/>
    </source>
</evidence>
<protein>
    <submittedName>
        <fullName evidence="8">RNA polymerase subunit sigma</fullName>
    </submittedName>
</protein>
<feature type="domain" description="RNA polymerase sigma-70 region 2" evidence="6">
    <location>
        <begin position="33"/>
        <end position="100"/>
    </location>
</feature>
<dbReference type="PANTHER" id="PTHR43133:SF58">
    <property type="entry name" value="ECF RNA POLYMERASE SIGMA FACTOR SIGD"/>
    <property type="match status" value="1"/>
</dbReference>
<keyword evidence="2" id="KW-0805">Transcription regulation</keyword>